<dbReference type="InterPro" id="IPR002611">
    <property type="entry name" value="IstB_ATP-bd"/>
</dbReference>
<dbReference type="Gene3D" id="3.40.50.300">
    <property type="entry name" value="P-loop containing nucleotide triphosphate hydrolases"/>
    <property type="match status" value="1"/>
</dbReference>
<evidence type="ECO:0000313" key="5">
    <source>
        <dbReference type="Proteomes" id="UP000192276"/>
    </source>
</evidence>
<evidence type="ECO:0000256" key="2">
    <source>
        <dbReference type="ARBA" id="ARBA00022840"/>
    </source>
</evidence>
<proteinExistence type="predicted"/>
<dbReference type="STRING" id="550983.A4R26_32255"/>
<dbReference type="Pfam" id="PF01695">
    <property type="entry name" value="IstB_IS21"/>
    <property type="match status" value="1"/>
</dbReference>
<dbReference type="InterPro" id="IPR028350">
    <property type="entry name" value="DNAC/IstB-like"/>
</dbReference>
<evidence type="ECO:0000259" key="3">
    <source>
        <dbReference type="Pfam" id="PF01695"/>
    </source>
</evidence>
<dbReference type="PANTHER" id="PTHR30050">
    <property type="entry name" value="CHROMOSOMAL REPLICATION INITIATOR PROTEIN DNAA"/>
    <property type="match status" value="1"/>
</dbReference>
<dbReference type="AlphaFoldDB" id="A0A1V9EGZ6"/>
<evidence type="ECO:0000313" key="4">
    <source>
        <dbReference type="EMBL" id="OQP45409.1"/>
    </source>
</evidence>
<protein>
    <submittedName>
        <fullName evidence="4">ATP-binding protein</fullName>
    </submittedName>
</protein>
<keyword evidence="5" id="KW-1185">Reference proteome</keyword>
<dbReference type="Proteomes" id="UP000192276">
    <property type="component" value="Unassembled WGS sequence"/>
</dbReference>
<name>A0A1V9EGZ6_9BACT</name>
<dbReference type="InterPro" id="IPR047661">
    <property type="entry name" value="IstB"/>
</dbReference>
<dbReference type="NCBIfam" id="NF038214">
    <property type="entry name" value="IS21_help_AAA"/>
    <property type="match status" value="1"/>
</dbReference>
<dbReference type="SUPFAM" id="SSF52540">
    <property type="entry name" value="P-loop containing nucleoside triphosphate hydrolases"/>
    <property type="match status" value="1"/>
</dbReference>
<gene>
    <name evidence="4" type="ORF">A4R26_32255</name>
</gene>
<dbReference type="GO" id="GO:0006260">
    <property type="term" value="P:DNA replication"/>
    <property type="evidence" value="ECO:0007669"/>
    <property type="project" value="TreeGrafter"/>
</dbReference>
<dbReference type="PANTHER" id="PTHR30050:SF4">
    <property type="entry name" value="ATP-BINDING PROTEIN RV3427C IN INSERTION SEQUENCE-RELATED"/>
    <property type="match status" value="1"/>
</dbReference>
<dbReference type="OrthoDB" id="8064373at2"/>
<comment type="caution">
    <text evidence="4">The sequence shown here is derived from an EMBL/GenBank/DDBJ whole genome shotgun (WGS) entry which is preliminary data.</text>
</comment>
<evidence type="ECO:0000256" key="1">
    <source>
        <dbReference type="ARBA" id="ARBA00022741"/>
    </source>
</evidence>
<sequence>MNTQNTVEQMQQLNLQGMVKRYEIVLALPLHEQPESHTLMANLAEAEIQYRSHKRTSRNLSRSKLRYNALPEQVHCSAERGLSKEQLLQLCEGDYIAKGENILITASTGCGKSFLACALGRQACLTDYSTLYYSMSRFIETLSAARLDGTYVKWVNQIARTPLLILEDFGLNPLDHKIRLSLLDILEDRYGKHATIITSQLPVNKWHEYIGEVTLADAIMDRLTAHAHKIELRGASLRKGKKVSNP</sequence>
<accession>A0A1V9EGZ6</accession>
<dbReference type="CDD" id="cd00009">
    <property type="entry name" value="AAA"/>
    <property type="match status" value="1"/>
</dbReference>
<organism evidence="4 5">
    <name type="scientific">Niastella populi</name>
    <dbReference type="NCBI Taxonomy" id="550983"/>
    <lineage>
        <taxon>Bacteria</taxon>
        <taxon>Pseudomonadati</taxon>
        <taxon>Bacteroidota</taxon>
        <taxon>Chitinophagia</taxon>
        <taxon>Chitinophagales</taxon>
        <taxon>Chitinophagaceae</taxon>
        <taxon>Niastella</taxon>
    </lineage>
</organism>
<dbReference type="PIRSF" id="PIRSF003073">
    <property type="entry name" value="DNAC_TnpB_IstB"/>
    <property type="match status" value="1"/>
</dbReference>
<reference evidence="5" key="1">
    <citation type="submission" date="2016-04" db="EMBL/GenBank/DDBJ databases">
        <authorList>
            <person name="Chen L."/>
            <person name="Zhuang W."/>
            <person name="Wang G."/>
        </authorList>
    </citation>
    <scope>NUCLEOTIDE SEQUENCE [LARGE SCALE GENOMIC DNA]</scope>
    <source>
        <strain evidence="5">208</strain>
    </source>
</reference>
<dbReference type="RefSeq" id="WP_081171677.1">
    <property type="nucleotide sequence ID" value="NZ_LWBP01000255.1"/>
</dbReference>
<keyword evidence="1" id="KW-0547">Nucleotide-binding</keyword>
<feature type="domain" description="IstB-like ATP-binding" evidence="3">
    <location>
        <begin position="9"/>
        <end position="242"/>
    </location>
</feature>
<dbReference type="EMBL" id="LWBP01000255">
    <property type="protein sequence ID" value="OQP45409.1"/>
    <property type="molecule type" value="Genomic_DNA"/>
</dbReference>
<keyword evidence="2 4" id="KW-0067">ATP-binding</keyword>
<dbReference type="GO" id="GO:0005524">
    <property type="term" value="F:ATP binding"/>
    <property type="evidence" value="ECO:0007669"/>
    <property type="project" value="UniProtKB-KW"/>
</dbReference>
<dbReference type="InterPro" id="IPR027417">
    <property type="entry name" value="P-loop_NTPase"/>
</dbReference>